<dbReference type="GO" id="GO:0051301">
    <property type="term" value="P:cell division"/>
    <property type="evidence" value="ECO:0007669"/>
    <property type="project" value="InterPro"/>
</dbReference>
<dbReference type="InterPro" id="IPR013221">
    <property type="entry name" value="Mur_ligase_cen"/>
</dbReference>
<feature type="domain" description="Mur ligase C-terminal" evidence="3">
    <location>
        <begin position="327"/>
        <end position="379"/>
    </location>
</feature>
<dbReference type="PANTHER" id="PTHR23135">
    <property type="entry name" value="MUR LIGASE FAMILY MEMBER"/>
    <property type="match status" value="1"/>
</dbReference>
<dbReference type="NCBIfam" id="TIGR01085">
    <property type="entry name" value="murE"/>
    <property type="match status" value="1"/>
</dbReference>
<dbReference type="InterPro" id="IPR036565">
    <property type="entry name" value="Mur-like_cat_sf"/>
</dbReference>
<dbReference type="Gene3D" id="3.40.1390.10">
    <property type="entry name" value="MurE/MurF, N-terminal domain"/>
    <property type="match status" value="1"/>
</dbReference>
<evidence type="ECO:0000259" key="3">
    <source>
        <dbReference type="Pfam" id="PF02875"/>
    </source>
</evidence>
<organism evidence="5">
    <name type="scientific">human gut metagenome</name>
    <dbReference type="NCBI Taxonomy" id="408170"/>
    <lineage>
        <taxon>unclassified sequences</taxon>
        <taxon>metagenomes</taxon>
        <taxon>organismal metagenomes</taxon>
    </lineage>
</organism>
<feature type="domain" description="Mur ligase central" evidence="4">
    <location>
        <begin position="106"/>
        <end position="305"/>
    </location>
</feature>
<proteinExistence type="inferred from homology"/>
<dbReference type="Pfam" id="PF08245">
    <property type="entry name" value="Mur_ligase_M"/>
    <property type="match status" value="1"/>
</dbReference>
<dbReference type="InterPro" id="IPR005761">
    <property type="entry name" value="UDP-N-AcMur-Glu-dNH2Pim_ligase"/>
</dbReference>
<dbReference type="AlphaFoldDB" id="K1RZD5"/>
<dbReference type="GO" id="GO:0008360">
    <property type="term" value="P:regulation of cell shape"/>
    <property type="evidence" value="ECO:0007669"/>
    <property type="project" value="InterPro"/>
</dbReference>
<evidence type="ECO:0000256" key="1">
    <source>
        <dbReference type="ARBA" id="ARBA00005898"/>
    </source>
</evidence>
<reference evidence="5" key="1">
    <citation type="journal article" date="2013" name="Environ. Microbiol.">
        <title>Microbiota from the distal guts of lean and obese adolescents exhibit partial functional redundancy besides clear differences in community structure.</title>
        <authorList>
            <person name="Ferrer M."/>
            <person name="Ruiz A."/>
            <person name="Lanza F."/>
            <person name="Haange S.B."/>
            <person name="Oberbach A."/>
            <person name="Till H."/>
            <person name="Bargiela R."/>
            <person name="Campoy C."/>
            <person name="Segura M.T."/>
            <person name="Richter M."/>
            <person name="von Bergen M."/>
            <person name="Seifert J."/>
            <person name="Suarez A."/>
        </authorList>
    </citation>
    <scope>NUCLEOTIDE SEQUENCE</scope>
</reference>
<gene>
    <name evidence="5" type="ORF">OBE_12354</name>
</gene>
<dbReference type="PANTHER" id="PTHR23135:SF4">
    <property type="entry name" value="UDP-N-ACETYLMURAMOYL-L-ALANYL-D-GLUTAMATE--2,6-DIAMINOPIMELATE LIGASE MURE HOMOLOG, CHLOROPLASTIC"/>
    <property type="match status" value="1"/>
</dbReference>
<evidence type="ECO:0000259" key="4">
    <source>
        <dbReference type="Pfam" id="PF08245"/>
    </source>
</evidence>
<protein>
    <submittedName>
        <fullName evidence="5">UDP-N-acetylmuramyl-tripeptide synthetase</fullName>
    </submittedName>
</protein>
<dbReference type="SUPFAM" id="SSF53623">
    <property type="entry name" value="MurD-like peptide ligases, catalytic domain"/>
    <property type="match status" value="1"/>
</dbReference>
<accession>K1RZD5</accession>
<dbReference type="GO" id="GO:0005524">
    <property type="term" value="F:ATP binding"/>
    <property type="evidence" value="ECO:0007669"/>
    <property type="project" value="InterPro"/>
</dbReference>
<dbReference type="InterPro" id="IPR035911">
    <property type="entry name" value="MurE/MurF_N"/>
</dbReference>
<dbReference type="InterPro" id="IPR004101">
    <property type="entry name" value="Mur_ligase_C"/>
</dbReference>
<dbReference type="InterPro" id="IPR036615">
    <property type="entry name" value="Mur_ligase_C_dom_sf"/>
</dbReference>
<dbReference type="SUPFAM" id="SSF53244">
    <property type="entry name" value="MurD-like peptide ligases, peptide-binding domain"/>
    <property type="match status" value="1"/>
</dbReference>
<sequence>MKLKRLLSVLDVCECTADPELDIRDISFDSRTTQPGDLFAAVCGYESDGHRFIGAAAERGAAVVLCQRKPEVEIPYILVADSRLALSRICCEFFDNPSRELTMIGVTGTNGKTTVTTLIKHMLEQCLHTKVGLIGTNANVIGDEVLHTEHTTPDAYELQKLLRRMVDAGCTHAVMEVSSHSLVLHRVEGIRFRVGIFTNLSQDHLDFHKTMEAYAAAKAQLFAQSDAGIVNADDDWAHVMLEHAKCPMHTYSAKRNDADLVAKDIRLSASGVRFVAMHGDAIARMRLGIPGMFSVYNALSVIACACALGISLDDCAAALDTAKPVKGRAEVLETDGDYAILIDYAVTPDAIDNILTTVREFAPARLVFLFGCGGDRDRGEDVRR</sequence>
<name>K1RZD5_9ZZZZ</name>
<dbReference type="InterPro" id="IPR000713">
    <property type="entry name" value="Mur_ligase_N"/>
</dbReference>
<dbReference type="NCBIfam" id="NF001126">
    <property type="entry name" value="PRK00139.1-4"/>
    <property type="match status" value="1"/>
</dbReference>
<dbReference type="Pfam" id="PF02875">
    <property type="entry name" value="Mur_ligase_C"/>
    <property type="match status" value="1"/>
</dbReference>
<dbReference type="EMBL" id="AJWZ01008506">
    <property type="protein sequence ID" value="EKC53917.1"/>
    <property type="molecule type" value="Genomic_DNA"/>
</dbReference>
<comment type="caution">
    <text evidence="5">The sequence shown here is derived from an EMBL/GenBank/DDBJ whole genome shotgun (WGS) entry which is preliminary data.</text>
</comment>
<dbReference type="Gene3D" id="3.90.190.20">
    <property type="entry name" value="Mur ligase, C-terminal domain"/>
    <property type="match status" value="1"/>
</dbReference>
<comment type="similarity">
    <text evidence="1">Belongs to the MurCDEF family. MurE subfamily.</text>
</comment>
<evidence type="ECO:0000313" key="5">
    <source>
        <dbReference type="EMBL" id="EKC53917.1"/>
    </source>
</evidence>
<dbReference type="SUPFAM" id="SSF63418">
    <property type="entry name" value="MurE/MurF N-terminal domain"/>
    <property type="match status" value="1"/>
</dbReference>
<dbReference type="Pfam" id="PF01225">
    <property type="entry name" value="Mur_ligase"/>
    <property type="match status" value="1"/>
</dbReference>
<dbReference type="Gene3D" id="3.40.1190.10">
    <property type="entry name" value="Mur-like, catalytic domain"/>
    <property type="match status" value="1"/>
</dbReference>
<evidence type="ECO:0000259" key="2">
    <source>
        <dbReference type="Pfam" id="PF01225"/>
    </source>
</evidence>
<dbReference type="GO" id="GO:0016881">
    <property type="term" value="F:acid-amino acid ligase activity"/>
    <property type="evidence" value="ECO:0007669"/>
    <property type="project" value="InterPro"/>
</dbReference>
<dbReference type="GO" id="GO:0005737">
    <property type="term" value="C:cytoplasm"/>
    <property type="evidence" value="ECO:0007669"/>
    <property type="project" value="InterPro"/>
</dbReference>
<feature type="domain" description="Mur ligase N-terminal catalytic" evidence="2">
    <location>
        <begin position="23"/>
        <end position="73"/>
    </location>
</feature>